<feature type="signal peptide" evidence="1">
    <location>
        <begin position="1"/>
        <end position="18"/>
    </location>
</feature>
<dbReference type="InterPro" id="IPR028250">
    <property type="entry name" value="DsbDN"/>
</dbReference>
<protein>
    <submittedName>
        <fullName evidence="3">Protein-disulfide reductase DsbD domain-containing protein</fullName>
    </submittedName>
</protein>
<dbReference type="Pfam" id="PF11412">
    <property type="entry name" value="DsbD_N"/>
    <property type="match status" value="1"/>
</dbReference>
<dbReference type="RefSeq" id="WP_341838783.1">
    <property type="nucleotide sequence ID" value="NZ_CP149792.1"/>
</dbReference>
<accession>A0ABZ2YVY1</accession>
<gene>
    <name evidence="3" type="ORF">WJU22_13885</name>
</gene>
<name>A0ABZ2YVY1_9BACT</name>
<sequence length="147" mass="16246">MRSILTIAILFLSVATFAQSPVKWSYASKKVSEGTYEVRISASVSNPWHIYSQASPEDAATPTKIVFKKSPLLTLQGTAKENGKMISKFEESFGKTVKFYEGQVEFVQIVKVKGKAKTKISGTIEYMVCNDHECQPGEPVDFSVALN</sequence>
<evidence type="ECO:0000259" key="2">
    <source>
        <dbReference type="Pfam" id="PF11412"/>
    </source>
</evidence>
<organism evidence="3 4">
    <name type="scientific">Chitinophaga caseinilytica</name>
    <dbReference type="NCBI Taxonomy" id="2267521"/>
    <lineage>
        <taxon>Bacteria</taxon>
        <taxon>Pseudomonadati</taxon>
        <taxon>Bacteroidota</taxon>
        <taxon>Chitinophagia</taxon>
        <taxon>Chitinophagales</taxon>
        <taxon>Chitinophagaceae</taxon>
        <taxon>Chitinophaga</taxon>
    </lineage>
</organism>
<keyword evidence="1" id="KW-0732">Signal</keyword>
<feature type="chain" id="PRO_5045860588" evidence="1">
    <location>
        <begin position="19"/>
        <end position="147"/>
    </location>
</feature>
<evidence type="ECO:0000313" key="4">
    <source>
        <dbReference type="Proteomes" id="UP001449657"/>
    </source>
</evidence>
<dbReference type="EMBL" id="CP150096">
    <property type="protein sequence ID" value="WZN43989.1"/>
    <property type="molecule type" value="Genomic_DNA"/>
</dbReference>
<keyword evidence="4" id="KW-1185">Reference proteome</keyword>
<evidence type="ECO:0000256" key="1">
    <source>
        <dbReference type="SAM" id="SignalP"/>
    </source>
</evidence>
<proteinExistence type="predicted"/>
<feature type="domain" description="Thiol:disulfide interchange protein DsbD N-terminal" evidence="2">
    <location>
        <begin position="32"/>
        <end position="138"/>
    </location>
</feature>
<dbReference type="Proteomes" id="UP001449657">
    <property type="component" value="Chromosome"/>
</dbReference>
<evidence type="ECO:0000313" key="3">
    <source>
        <dbReference type="EMBL" id="WZN43989.1"/>
    </source>
</evidence>
<reference evidence="3 4" key="1">
    <citation type="submission" date="2024-03" db="EMBL/GenBank/DDBJ databases">
        <title>Chitinophaga caseinilytica sp. nov., a casein hydrolysing bacterium isolated from forest soil.</title>
        <authorList>
            <person name="Lee D.S."/>
            <person name="Han D.M."/>
            <person name="Baek J.H."/>
            <person name="Choi D.G."/>
            <person name="Jeon J.H."/>
            <person name="Jeon C.O."/>
        </authorList>
    </citation>
    <scope>NUCLEOTIDE SEQUENCE [LARGE SCALE GENOMIC DNA]</scope>
    <source>
        <strain evidence="3 4">KACC 19118</strain>
    </source>
</reference>